<proteinExistence type="inferred from homology"/>
<evidence type="ECO:0000256" key="11">
    <source>
        <dbReference type="SAM" id="Phobius"/>
    </source>
</evidence>
<dbReference type="GO" id="GO:0005743">
    <property type="term" value="C:mitochondrial inner membrane"/>
    <property type="evidence" value="ECO:0007669"/>
    <property type="project" value="UniProtKB-SubCell"/>
</dbReference>
<evidence type="ECO:0000256" key="1">
    <source>
        <dbReference type="ARBA" id="ARBA00004448"/>
    </source>
</evidence>
<organism evidence="13 14">
    <name type="scientific">Phaeoacremonium minimum (strain UCR-PA7)</name>
    <name type="common">Esca disease fungus</name>
    <name type="synonym">Togninia minima</name>
    <dbReference type="NCBI Taxonomy" id="1286976"/>
    <lineage>
        <taxon>Eukaryota</taxon>
        <taxon>Fungi</taxon>
        <taxon>Dikarya</taxon>
        <taxon>Ascomycota</taxon>
        <taxon>Pezizomycotina</taxon>
        <taxon>Sordariomycetes</taxon>
        <taxon>Sordariomycetidae</taxon>
        <taxon>Togniniales</taxon>
        <taxon>Togniniaceae</taxon>
        <taxon>Phaeoacremonium</taxon>
    </lineage>
</organism>
<dbReference type="InterPro" id="IPR028055">
    <property type="entry name" value="YidC/Oxa/ALB_C"/>
</dbReference>
<dbReference type="PANTHER" id="PTHR12428">
    <property type="entry name" value="OXA1"/>
    <property type="match status" value="1"/>
</dbReference>
<dbReference type="KEGG" id="tmn:UCRPA7_3552"/>
<sequence>MPSLASKAGSSRQFGTTLRSNGKTLSRALPLGAISGSGLGAAGILSSRVLLSAKQARYASTQPASSPPVVDAAAPTSLPDLSSTPIDIDGSSLLNMPEQIGYLQALGLDFGWGPTSMMQWLLEHIHVYTGLPWWASIAATAVLIRLAIFKPSLTAAEHSQKMQKLRQDPVFSAAQEKMMTSMQSGGKQGMAEMQQARQDMKLMQEEAGFKMWRTLVPLVNVPIGFGMFRLLRAMAALPVPGLETGGFLWFTDMTVPDPFFSNLPYMAPQQAAVMKMMQYVLTPLSIAVTFKMAASLQFFFVISAVLQWCQTYLFFQPWLRRWANLPPLESHEVKVARTGSQSGTPGSSGQWQAPRTITTTARPAETVGDDKSVVTNNPVTNLKNAWKGVMGEGTKRQAAKTAKAHAQKAEEYEKKRQLEEQEKFYRRKEERIQKAMGKRNNL</sequence>
<dbReference type="GO" id="GO:0032979">
    <property type="term" value="P:protein insertion into mitochondrial inner membrane from matrix"/>
    <property type="evidence" value="ECO:0007669"/>
    <property type="project" value="TreeGrafter"/>
</dbReference>
<dbReference type="CDD" id="cd20069">
    <property type="entry name" value="5TM_Oxa1-like"/>
    <property type="match status" value="1"/>
</dbReference>
<protein>
    <submittedName>
        <fullName evidence="13">Putative mitochondrial export translocase oxa1 protein</fullName>
    </submittedName>
</protein>
<keyword evidence="8 11" id="KW-0472">Membrane</keyword>
<name>R8BNI6_PHAM7</name>
<evidence type="ECO:0000256" key="7">
    <source>
        <dbReference type="ARBA" id="ARBA00023128"/>
    </source>
</evidence>
<dbReference type="GO" id="GO:0032977">
    <property type="term" value="F:membrane insertase activity"/>
    <property type="evidence" value="ECO:0007669"/>
    <property type="project" value="InterPro"/>
</dbReference>
<keyword evidence="4" id="KW-0999">Mitochondrion inner membrane</keyword>
<dbReference type="Pfam" id="PF02096">
    <property type="entry name" value="60KD_IMP"/>
    <property type="match status" value="1"/>
</dbReference>
<evidence type="ECO:0000313" key="13">
    <source>
        <dbReference type="EMBL" id="EOO00894.1"/>
    </source>
</evidence>
<gene>
    <name evidence="13" type="ORF">UCRPA7_3552</name>
</gene>
<dbReference type="RefSeq" id="XP_007914252.1">
    <property type="nucleotide sequence ID" value="XM_007916061.1"/>
</dbReference>
<comment type="similarity">
    <text evidence="2 9">Belongs to the OXA1/ALB3/YidC family.</text>
</comment>
<keyword evidence="7" id="KW-0496">Mitochondrion</keyword>
<accession>R8BNI6</accession>
<evidence type="ECO:0000259" key="12">
    <source>
        <dbReference type="Pfam" id="PF02096"/>
    </source>
</evidence>
<comment type="subcellular location">
    <subcellularLocation>
        <location evidence="9">Membrane</location>
        <topology evidence="9">Multi-pass membrane protein</topology>
    </subcellularLocation>
    <subcellularLocation>
        <location evidence="1">Mitochondrion inner membrane</location>
        <topology evidence="1">Multi-pass membrane protein</topology>
    </subcellularLocation>
</comment>
<evidence type="ECO:0000256" key="10">
    <source>
        <dbReference type="SAM" id="MobiDB-lite"/>
    </source>
</evidence>
<dbReference type="Proteomes" id="UP000014074">
    <property type="component" value="Unassembled WGS sequence"/>
</dbReference>
<dbReference type="GeneID" id="19323911"/>
<feature type="region of interest" description="Disordered" evidence="10">
    <location>
        <begin position="396"/>
        <end position="415"/>
    </location>
</feature>
<evidence type="ECO:0000256" key="5">
    <source>
        <dbReference type="ARBA" id="ARBA00022946"/>
    </source>
</evidence>
<evidence type="ECO:0000256" key="2">
    <source>
        <dbReference type="ARBA" id="ARBA00009877"/>
    </source>
</evidence>
<feature type="domain" description="Membrane insertase YidC/Oxa/ALB C-terminal" evidence="12">
    <location>
        <begin position="133"/>
        <end position="314"/>
    </location>
</feature>
<reference evidence="14" key="1">
    <citation type="journal article" date="2013" name="Genome Announc.">
        <title>Draft genome sequence of the ascomycete Phaeoacremonium aleophilum strain UCR-PA7, a causal agent of the esca disease complex in grapevines.</title>
        <authorList>
            <person name="Blanco-Ulate B."/>
            <person name="Rolshausen P."/>
            <person name="Cantu D."/>
        </authorList>
    </citation>
    <scope>NUCLEOTIDE SEQUENCE [LARGE SCALE GENOMIC DNA]</scope>
    <source>
        <strain evidence="14">UCR-PA7</strain>
    </source>
</reference>
<dbReference type="OrthoDB" id="2148490at2759"/>
<dbReference type="HOGENOM" id="CLU_029282_5_1_1"/>
<evidence type="ECO:0000256" key="4">
    <source>
        <dbReference type="ARBA" id="ARBA00022792"/>
    </source>
</evidence>
<evidence type="ECO:0000256" key="6">
    <source>
        <dbReference type="ARBA" id="ARBA00022989"/>
    </source>
</evidence>
<evidence type="ECO:0000256" key="3">
    <source>
        <dbReference type="ARBA" id="ARBA00022692"/>
    </source>
</evidence>
<keyword evidence="14" id="KW-1185">Reference proteome</keyword>
<evidence type="ECO:0000256" key="9">
    <source>
        <dbReference type="RuleBase" id="RU003945"/>
    </source>
</evidence>
<evidence type="ECO:0000313" key="14">
    <source>
        <dbReference type="Proteomes" id="UP000014074"/>
    </source>
</evidence>
<dbReference type="AlphaFoldDB" id="R8BNI6"/>
<dbReference type="EMBL" id="KB933059">
    <property type="protein sequence ID" value="EOO00894.1"/>
    <property type="molecule type" value="Genomic_DNA"/>
</dbReference>
<keyword evidence="6 11" id="KW-1133">Transmembrane helix</keyword>
<dbReference type="InterPro" id="IPR001708">
    <property type="entry name" value="YidC/ALB3/OXA1/COX18"/>
</dbReference>
<dbReference type="eggNOG" id="KOG1239">
    <property type="taxonomic scope" value="Eukaryota"/>
</dbReference>
<feature type="transmembrane region" description="Helical" evidence="11">
    <location>
        <begin position="28"/>
        <end position="51"/>
    </location>
</feature>
<keyword evidence="3 9" id="KW-0812">Transmembrane</keyword>
<feature type="transmembrane region" description="Helical" evidence="11">
    <location>
        <begin position="125"/>
        <end position="148"/>
    </location>
</feature>
<evidence type="ECO:0000256" key="8">
    <source>
        <dbReference type="ARBA" id="ARBA00023136"/>
    </source>
</evidence>
<dbReference type="PANTHER" id="PTHR12428:SF66">
    <property type="entry name" value="MITOCHONDRIAL INNER MEMBRANE PROTEIN OXA1L"/>
    <property type="match status" value="1"/>
</dbReference>
<feature type="transmembrane region" description="Helical" evidence="11">
    <location>
        <begin position="284"/>
        <end position="306"/>
    </location>
</feature>
<keyword evidence="5" id="KW-0809">Transit peptide</keyword>
<feature type="transmembrane region" description="Helical" evidence="11">
    <location>
        <begin position="211"/>
        <end position="231"/>
    </location>
</feature>